<feature type="compositionally biased region" description="Polar residues" evidence="6">
    <location>
        <begin position="360"/>
        <end position="373"/>
    </location>
</feature>
<feature type="compositionally biased region" description="Basic and acidic residues" evidence="6">
    <location>
        <begin position="346"/>
        <end position="359"/>
    </location>
</feature>
<feature type="compositionally biased region" description="Polar residues" evidence="6">
    <location>
        <begin position="382"/>
        <end position="394"/>
    </location>
</feature>
<dbReference type="InterPro" id="IPR013657">
    <property type="entry name" value="SCL35B1-4/HUT1"/>
</dbReference>
<feature type="transmembrane region" description="Helical" evidence="7">
    <location>
        <begin position="295"/>
        <end position="313"/>
    </location>
</feature>
<evidence type="ECO:0000256" key="3">
    <source>
        <dbReference type="ARBA" id="ARBA00022692"/>
    </source>
</evidence>
<dbReference type="Proteomes" id="UP000179807">
    <property type="component" value="Unassembled WGS sequence"/>
</dbReference>
<dbReference type="GO" id="GO:0000139">
    <property type="term" value="C:Golgi membrane"/>
    <property type="evidence" value="ECO:0007669"/>
    <property type="project" value="TreeGrafter"/>
</dbReference>
<comment type="subcellular location">
    <subcellularLocation>
        <location evidence="1">Membrane</location>
        <topology evidence="1">Multi-pass membrane protein</topology>
    </subcellularLocation>
</comment>
<feature type="transmembrane region" description="Helical" evidence="7">
    <location>
        <begin position="163"/>
        <end position="182"/>
    </location>
</feature>
<reference evidence="8" key="1">
    <citation type="submission" date="2016-10" db="EMBL/GenBank/DDBJ databases">
        <authorList>
            <person name="Benchimol M."/>
            <person name="Almeida L.G."/>
            <person name="Vasconcelos A.T."/>
            <person name="Perreira-Neves A."/>
            <person name="Rosa I.A."/>
            <person name="Tasca T."/>
            <person name="Bogo M.R."/>
            <person name="de Souza W."/>
        </authorList>
    </citation>
    <scope>NUCLEOTIDE SEQUENCE [LARGE SCALE GENOMIC DNA]</scope>
    <source>
        <strain evidence="8">K</strain>
    </source>
</reference>
<dbReference type="InterPro" id="IPR037185">
    <property type="entry name" value="EmrE-like"/>
</dbReference>
<comment type="caution">
    <text evidence="8">The sequence shown here is derived from an EMBL/GenBank/DDBJ whole genome shotgun (WGS) entry which is preliminary data.</text>
</comment>
<keyword evidence="3 7" id="KW-0812">Transmembrane</keyword>
<feature type="transmembrane region" description="Helical" evidence="7">
    <location>
        <begin position="48"/>
        <end position="66"/>
    </location>
</feature>
<dbReference type="PANTHER" id="PTHR10778:SF8">
    <property type="entry name" value="ADENOSINE 3'-PHOSPHO 5'-PHOSPHOSULFATE TRANSPORTER 2"/>
    <property type="match status" value="1"/>
</dbReference>
<dbReference type="GeneID" id="94842200"/>
<evidence type="ECO:0000256" key="6">
    <source>
        <dbReference type="SAM" id="MobiDB-lite"/>
    </source>
</evidence>
<feature type="transmembrane region" description="Helical" evidence="7">
    <location>
        <begin position="16"/>
        <end position="36"/>
    </location>
</feature>
<sequence>MLKAAFKQPLDRNRHLFKFFAVTSGIFVAYSMNSLVHENLYVNLNFKFPVILTLFQFLGYCVFSIRPFTKDTPLTRPLFTQILTASILEVFTKFLQNYAALKLSYPTETMFRSVKLLPVFFINAIFQKEIPNIQKIISIFLIVFGLILLTTADVIIANNFDMYGLAAAIMALVLDAIAANIEASLIHELNYNQVLFSVYIFSFFFLLSFVLVDTFFFETDPTQNFLYILRSQSSNVFSYLFLFMATSGISLSMQYLSTSLYGLVNTVIVTSLRKASSVFLSYLCFKNKKFTKQHFVAYLLLFGGIFSHSYHQYREKTNTTSNNKVGSSVFNQNEETSNRKNNKSQNKSEIDTNTDKDSNENLTSIKSDSNVSIDETGLPKSYQFQDALSVSEETGSADGKMGKV</sequence>
<feature type="transmembrane region" description="Helical" evidence="7">
    <location>
        <begin position="194"/>
        <end position="216"/>
    </location>
</feature>
<dbReference type="RefSeq" id="XP_068355396.1">
    <property type="nucleotide sequence ID" value="XM_068507496.1"/>
</dbReference>
<evidence type="ECO:0000256" key="5">
    <source>
        <dbReference type="ARBA" id="ARBA00023136"/>
    </source>
</evidence>
<evidence type="ECO:0000256" key="1">
    <source>
        <dbReference type="ARBA" id="ARBA00004141"/>
    </source>
</evidence>
<dbReference type="GO" id="GO:0005789">
    <property type="term" value="C:endoplasmic reticulum membrane"/>
    <property type="evidence" value="ECO:0007669"/>
    <property type="project" value="TreeGrafter"/>
</dbReference>
<organism evidence="8 9">
    <name type="scientific">Tritrichomonas foetus</name>
    <dbReference type="NCBI Taxonomy" id="1144522"/>
    <lineage>
        <taxon>Eukaryota</taxon>
        <taxon>Metamonada</taxon>
        <taxon>Parabasalia</taxon>
        <taxon>Tritrichomonadida</taxon>
        <taxon>Tritrichomonadidae</taxon>
        <taxon>Tritrichomonas</taxon>
    </lineage>
</organism>
<dbReference type="OrthoDB" id="438495at2759"/>
<keyword evidence="5 7" id="KW-0472">Membrane</keyword>
<feature type="compositionally biased region" description="Polar residues" evidence="6">
    <location>
        <begin position="318"/>
        <end position="335"/>
    </location>
</feature>
<dbReference type="AlphaFoldDB" id="A0A1J4JXK5"/>
<protein>
    <submittedName>
        <fullName evidence="8">Solute carrier protein</fullName>
    </submittedName>
</protein>
<dbReference type="EMBL" id="MLAK01000874">
    <property type="protein sequence ID" value="OHT02260.1"/>
    <property type="molecule type" value="Genomic_DNA"/>
</dbReference>
<proteinExistence type="predicted"/>
<evidence type="ECO:0000256" key="2">
    <source>
        <dbReference type="ARBA" id="ARBA00022448"/>
    </source>
</evidence>
<name>A0A1J4JXK5_9EUKA</name>
<evidence type="ECO:0000256" key="7">
    <source>
        <dbReference type="SAM" id="Phobius"/>
    </source>
</evidence>
<keyword evidence="4 7" id="KW-1133">Transmembrane helix</keyword>
<dbReference type="VEuPathDB" id="TrichDB:TRFO_30686"/>
<dbReference type="GO" id="GO:0046964">
    <property type="term" value="F:3'-phosphoadenosine 5'-phosphosulfate transmembrane transporter activity"/>
    <property type="evidence" value="ECO:0007669"/>
    <property type="project" value="TreeGrafter"/>
</dbReference>
<evidence type="ECO:0000313" key="9">
    <source>
        <dbReference type="Proteomes" id="UP000179807"/>
    </source>
</evidence>
<keyword evidence="9" id="KW-1185">Reference proteome</keyword>
<keyword evidence="2" id="KW-0813">Transport</keyword>
<dbReference type="Pfam" id="PF08449">
    <property type="entry name" value="UAA"/>
    <property type="match status" value="1"/>
</dbReference>
<feature type="transmembrane region" description="Helical" evidence="7">
    <location>
        <begin position="138"/>
        <end position="157"/>
    </location>
</feature>
<dbReference type="SUPFAM" id="SSF103481">
    <property type="entry name" value="Multidrug resistance efflux transporter EmrE"/>
    <property type="match status" value="1"/>
</dbReference>
<accession>A0A1J4JXK5</accession>
<evidence type="ECO:0000256" key="4">
    <source>
        <dbReference type="ARBA" id="ARBA00022989"/>
    </source>
</evidence>
<gene>
    <name evidence="8" type="ORF">TRFO_30686</name>
</gene>
<evidence type="ECO:0000313" key="8">
    <source>
        <dbReference type="EMBL" id="OHT02260.1"/>
    </source>
</evidence>
<feature type="region of interest" description="Disordered" evidence="6">
    <location>
        <begin position="318"/>
        <end position="404"/>
    </location>
</feature>
<feature type="transmembrane region" description="Helical" evidence="7">
    <location>
        <begin position="236"/>
        <end position="256"/>
    </location>
</feature>
<dbReference type="PANTHER" id="PTHR10778">
    <property type="entry name" value="SOLUTE CARRIER FAMILY 35 MEMBER B"/>
    <property type="match status" value="1"/>
</dbReference>